<evidence type="ECO:0000256" key="15">
    <source>
        <dbReference type="SAM" id="SignalP"/>
    </source>
</evidence>
<dbReference type="GO" id="GO:0005524">
    <property type="term" value="F:ATP binding"/>
    <property type="evidence" value="ECO:0007669"/>
    <property type="project" value="UniProtKB-UniRule"/>
</dbReference>
<evidence type="ECO:0000313" key="17">
    <source>
        <dbReference type="EMBL" id="KEH35536.1"/>
    </source>
</evidence>
<feature type="binding site" evidence="13">
    <location>
        <position position="732"/>
    </location>
    <ligand>
        <name>ATP</name>
        <dbReference type="ChEBI" id="CHEBI:30616"/>
    </ligand>
</feature>
<feature type="transmembrane region" description="Helical" evidence="14">
    <location>
        <begin position="625"/>
        <end position="650"/>
    </location>
</feature>
<reference evidence="17 20" key="2">
    <citation type="journal article" date="2014" name="BMC Genomics">
        <title>An improved genome release (version Mt4.0) for the model legume Medicago truncatula.</title>
        <authorList>
            <person name="Tang H."/>
            <person name="Krishnakumar V."/>
            <person name="Bidwell S."/>
            <person name="Rosen B."/>
            <person name="Chan A."/>
            <person name="Zhou S."/>
            <person name="Gentzbittel L."/>
            <person name="Childs K.L."/>
            <person name="Yandell M."/>
            <person name="Gundlach H."/>
            <person name="Mayer K.F."/>
            <person name="Schwartz D.C."/>
            <person name="Town C.D."/>
        </authorList>
    </citation>
    <scope>GENOME REANNOTATION</scope>
    <source>
        <strain evidence="17">A17</strain>
        <strain evidence="19 20">cv. Jemalong A17</strain>
    </source>
</reference>
<dbReference type="Pfam" id="PF13855">
    <property type="entry name" value="LRR_8"/>
    <property type="match status" value="3"/>
</dbReference>
<keyword evidence="8 13" id="KW-0067">ATP-binding</keyword>
<dbReference type="InterPro" id="IPR046959">
    <property type="entry name" value="PRK1-6/SRF4-like"/>
</dbReference>
<dbReference type="FunFam" id="3.80.10.10:FF:000402">
    <property type="entry name" value="Putative LRR receptor-like serine/threonine-protein kinase IRK"/>
    <property type="match status" value="1"/>
</dbReference>
<evidence type="ECO:0000256" key="13">
    <source>
        <dbReference type="PROSITE-ProRule" id="PRU10141"/>
    </source>
</evidence>
<dbReference type="Gene3D" id="3.80.10.10">
    <property type="entry name" value="Ribonuclease Inhibitor"/>
    <property type="match status" value="2"/>
</dbReference>
<accession>A0A072V1G8</accession>
<evidence type="ECO:0000256" key="4">
    <source>
        <dbReference type="ARBA" id="ARBA00022692"/>
    </source>
</evidence>
<evidence type="ECO:0000313" key="19">
    <source>
        <dbReference type="EnsemblPlants" id="KEH35536"/>
    </source>
</evidence>
<keyword evidence="4 14" id="KW-0812">Transmembrane</keyword>
<organism evidence="17 20">
    <name type="scientific">Medicago truncatula</name>
    <name type="common">Barrel medic</name>
    <name type="synonym">Medicago tribuloides</name>
    <dbReference type="NCBI Taxonomy" id="3880"/>
    <lineage>
        <taxon>Eukaryota</taxon>
        <taxon>Viridiplantae</taxon>
        <taxon>Streptophyta</taxon>
        <taxon>Embryophyta</taxon>
        <taxon>Tracheophyta</taxon>
        <taxon>Spermatophyta</taxon>
        <taxon>Magnoliopsida</taxon>
        <taxon>eudicotyledons</taxon>
        <taxon>Gunneridae</taxon>
        <taxon>Pentapetalae</taxon>
        <taxon>rosids</taxon>
        <taxon>fabids</taxon>
        <taxon>Fabales</taxon>
        <taxon>Fabaceae</taxon>
        <taxon>Papilionoideae</taxon>
        <taxon>50 kb inversion clade</taxon>
        <taxon>NPAAA clade</taxon>
        <taxon>Hologalegina</taxon>
        <taxon>IRL clade</taxon>
        <taxon>Trifolieae</taxon>
        <taxon>Medicago</taxon>
    </lineage>
</organism>
<dbReference type="GO" id="GO:0004672">
    <property type="term" value="F:protein kinase activity"/>
    <property type="evidence" value="ECO:0007669"/>
    <property type="project" value="InterPro"/>
</dbReference>
<dbReference type="InterPro" id="IPR013210">
    <property type="entry name" value="LRR_N_plant-typ"/>
</dbReference>
<proteinExistence type="predicted"/>
<dbReference type="PROSITE" id="PS51450">
    <property type="entry name" value="LRR"/>
    <property type="match status" value="1"/>
</dbReference>
<evidence type="ECO:0000313" key="18">
    <source>
        <dbReference type="EMBL" id="RHN69803.1"/>
    </source>
</evidence>
<reference evidence="19" key="3">
    <citation type="submission" date="2015-04" db="UniProtKB">
        <authorList>
            <consortium name="EnsemblPlants"/>
        </authorList>
    </citation>
    <scope>IDENTIFICATION</scope>
    <source>
        <strain evidence="19">cv. Jemalong A17</strain>
    </source>
</reference>
<dbReference type="EnsemblPlants" id="KEH35536">
    <property type="protein sequence ID" value="KEH35536"/>
    <property type="gene ID" value="MTR_3g093930"/>
</dbReference>
<dbReference type="GO" id="GO:0005886">
    <property type="term" value="C:plasma membrane"/>
    <property type="evidence" value="ECO:0000318"/>
    <property type="project" value="GO_Central"/>
</dbReference>
<evidence type="ECO:0000256" key="9">
    <source>
        <dbReference type="ARBA" id="ARBA00022989"/>
    </source>
</evidence>
<reference evidence="18" key="4">
    <citation type="journal article" date="2018" name="Nat. Plants">
        <title>Whole-genome landscape of Medicago truncatula symbiotic genes.</title>
        <authorList>
            <person name="Pecrix Y."/>
            <person name="Gamas P."/>
            <person name="Carrere S."/>
        </authorList>
    </citation>
    <scope>NUCLEOTIDE SEQUENCE</scope>
    <source>
        <tissue evidence="18">Leaves</tissue>
    </source>
</reference>
<evidence type="ECO:0000256" key="14">
    <source>
        <dbReference type="SAM" id="Phobius"/>
    </source>
</evidence>
<dbReference type="PRINTS" id="PR00019">
    <property type="entry name" value="LEURICHRPT"/>
</dbReference>
<dbReference type="PANTHER" id="PTHR48007:SF76">
    <property type="entry name" value="OS03G0145102 PROTEIN"/>
    <property type="match status" value="1"/>
</dbReference>
<dbReference type="Pfam" id="PF08263">
    <property type="entry name" value="LRRNT_2"/>
    <property type="match status" value="1"/>
</dbReference>
<dbReference type="Gene3D" id="1.10.510.10">
    <property type="entry name" value="Transferase(Phosphotransferase) domain 1"/>
    <property type="match status" value="1"/>
</dbReference>
<keyword evidence="11 17" id="KW-0675">Receptor</keyword>
<dbReference type="CDD" id="cd14066">
    <property type="entry name" value="STKc_IRAK"/>
    <property type="match status" value="1"/>
</dbReference>
<keyword evidence="3" id="KW-0433">Leucine-rich repeat</keyword>
<gene>
    <name evidence="19" type="primary">25489825</name>
    <name evidence="17" type="ordered locus">MTR_3g093930</name>
    <name evidence="18" type="ORF">MtrunA17_Chr3g0128731</name>
</gene>
<evidence type="ECO:0000256" key="5">
    <source>
        <dbReference type="ARBA" id="ARBA00022729"/>
    </source>
</evidence>
<dbReference type="SMART" id="SM00365">
    <property type="entry name" value="LRR_SD22"/>
    <property type="match status" value="5"/>
</dbReference>
<evidence type="ECO:0000259" key="16">
    <source>
        <dbReference type="PROSITE" id="PS50011"/>
    </source>
</evidence>
<evidence type="ECO:0000256" key="7">
    <source>
        <dbReference type="ARBA" id="ARBA00022741"/>
    </source>
</evidence>
<dbReference type="InterPro" id="IPR001611">
    <property type="entry name" value="Leu-rich_rpt"/>
</dbReference>
<dbReference type="InterPro" id="IPR017441">
    <property type="entry name" value="Protein_kinase_ATP_BS"/>
</dbReference>
<dbReference type="InterPro" id="IPR000719">
    <property type="entry name" value="Prot_kinase_dom"/>
</dbReference>
<dbReference type="EMBL" id="PSQE01000003">
    <property type="protein sequence ID" value="RHN69803.1"/>
    <property type="molecule type" value="Genomic_DNA"/>
</dbReference>
<evidence type="ECO:0000256" key="3">
    <source>
        <dbReference type="ARBA" id="ARBA00022614"/>
    </source>
</evidence>
<dbReference type="InterPro" id="IPR011009">
    <property type="entry name" value="Kinase-like_dom_sf"/>
</dbReference>
<dbReference type="FunFam" id="3.80.10.10:FF:000362">
    <property type="entry name" value="Putative LRR receptor-like serine/threonine-protein kinase IRK"/>
    <property type="match status" value="1"/>
</dbReference>
<dbReference type="SUPFAM" id="SSF56112">
    <property type="entry name" value="Protein kinase-like (PK-like)"/>
    <property type="match status" value="1"/>
</dbReference>
<dbReference type="Pfam" id="PF00560">
    <property type="entry name" value="LRR_1"/>
    <property type="match status" value="3"/>
</dbReference>
<keyword evidence="20" id="KW-1185">Reference proteome</keyword>
<evidence type="ECO:0000256" key="1">
    <source>
        <dbReference type="ARBA" id="ARBA00004251"/>
    </source>
</evidence>
<keyword evidence="2" id="KW-1003">Cell membrane</keyword>
<evidence type="ECO:0000256" key="6">
    <source>
        <dbReference type="ARBA" id="ARBA00022737"/>
    </source>
</evidence>
<keyword evidence="17" id="KW-0418">Kinase</keyword>
<comment type="subcellular location">
    <subcellularLocation>
        <location evidence="1">Cell membrane</location>
        <topology evidence="1">Single-pass type I membrane protein</topology>
    </subcellularLocation>
</comment>
<reference evidence="17 20" key="1">
    <citation type="journal article" date="2011" name="Nature">
        <title>The Medicago genome provides insight into the evolution of rhizobial symbioses.</title>
        <authorList>
            <person name="Young N.D."/>
            <person name="Debelle F."/>
            <person name="Oldroyd G.E."/>
            <person name="Geurts R."/>
            <person name="Cannon S.B."/>
            <person name="Udvardi M.K."/>
            <person name="Benedito V.A."/>
            <person name="Mayer K.F."/>
            <person name="Gouzy J."/>
            <person name="Schoof H."/>
            <person name="Van de Peer Y."/>
            <person name="Proost S."/>
            <person name="Cook D.R."/>
            <person name="Meyers B.C."/>
            <person name="Spannagl M."/>
            <person name="Cheung F."/>
            <person name="De Mita S."/>
            <person name="Krishnakumar V."/>
            <person name="Gundlach H."/>
            <person name="Zhou S."/>
            <person name="Mudge J."/>
            <person name="Bharti A.K."/>
            <person name="Murray J.D."/>
            <person name="Naoumkina M.A."/>
            <person name="Rosen B."/>
            <person name="Silverstein K.A."/>
            <person name="Tang H."/>
            <person name="Rombauts S."/>
            <person name="Zhao P.X."/>
            <person name="Zhou P."/>
            <person name="Barbe V."/>
            <person name="Bardou P."/>
            <person name="Bechner M."/>
            <person name="Bellec A."/>
            <person name="Berger A."/>
            <person name="Berges H."/>
            <person name="Bidwell S."/>
            <person name="Bisseling T."/>
            <person name="Choisne N."/>
            <person name="Couloux A."/>
            <person name="Denny R."/>
            <person name="Deshpande S."/>
            <person name="Dai X."/>
            <person name="Doyle J.J."/>
            <person name="Dudez A.M."/>
            <person name="Farmer A.D."/>
            <person name="Fouteau S."/>
            <person name="Franken C."/>
            <person name="Gibelin C."/>
            <person name="Gish J."/>
            <person name="Goldstein S."/>
            <person name="Gonzalez A.J."/>
            <person name="Green P.J."/>
            <person name="Hallab A."/>
            <person name="Hartog M."/>
            <person name="Hua A."/>
            <person name="Humphray S.J."/>
            <person name="Jeong D.H."/>
            <person name="Jing Y."/>
            <person name="Jocker A."/>
            <person name="Kenton S.M."/>
            <person name="Kim D.J."/>
            <person name="Klee K."/>
            <person name="Lai H."/>
            <person name="Lang C."/>
            <person name="Lin S."/>
            <person name="Macmil S.L."/>
            <person name="Magdelenat G."/>
            <person name="Matthews L."/>
            <person name="McCorrison J."/>
            <person name="Monaghan E.L."/>
            <person name="Mun J.H."/>
            <person name="Najar F.Z."/>
            <person name="Nicholson C."/>
            <person name="Noirot C."/>
            <person name="O'Bleness M."/>
            <person name="Paule C.R."/>
            <person name="Poulain J."/>
            <person name="Prion F."/>
            <person name="Qin B."/>
            <person name="Qu C."/>
            <person name="Retzel E.F."/>
            <person name="Riddle C."/>
            <person name="Sallet E."/>
            <person name="Samain S."/>
            <person name="Samson N."/>
            <person name="Sanders I."/>
            <person name="Saurat O."/>
            <person name="Scarpelli C."/>
            <person name="Schiex T."/>
            <person name="Segurens B."/>
            <person name="Severin A.J."/>
            <person name="Sherrier D.J."/>
            <person name="Shi R."/>
            <person name="Sims S."/>
            <person name="Singer S.R."/>
            <person name="Sinharoy S."/>
            <person name="Sterck L."/>
            <person name="Viollet A."/>
            <person name="Wang B.B."/>
            <person name="Wang K."/>
            <person name="Wang M."/>
            <person name="Wang X."/>
            <person name="Warfsmann J."/>
            <person name="Weissenbach J."/>
            <person name="White D.D."/>
            <person name="White J.D."/>
            <person name="Wiley G.B."/>
            <person name="Wincker P."/>
            <person name="Xing Y."/>
            <person name="Yang L."/>
            <person name="Yao Z."/>
            <person name="Ying F."/>
            <person name="Zhai J."/>
            <person name="Zhou L."/>
            <person name="Zuber A."/>
            <person name="Denarie J."/>
            <person name="Dixon R.A."/>
            <person name="May G.D."/>
            <person name="Schwartz D.C."/>
            <person name="Rogers J."/>
            <person name="Quetier F."/>
            <person name="Town C.D."/>
            <person name="Roe B.A."/>
        </authorList>
    </citation>
    <scope>NUCLEOTIDE SEQUENCE [LARGE SCALE GENOMIC DNA]</scope>
    <source>
        <strain evidence="17">A17</strain>
        <strain evidence="19 20">cv. Jemalong A17</strain>
    </source>
</reference>
<keyword evidence="9 14" id="KW-1133">Transmembrane helix</keyword>
<feature type="signal peptide" evidence="15">
    <location>
        <begin position="1"/>
        <end position="34"/>
    </location>
</feature>
<dbReference type="Gramene" id="rna18319">
    <property type="protein sequence ID" value="RHN69803.1"/>
    <property type="gene ID" value="gene18319"/>
</dbReference>
<evidence type="ECO:0000256" key="2">
    <source>
        <dbReference type="ARBA" id="ARBA00022475"/>
    </source>
</evidence>
<dbReference type="InterPro" id="IPR003591">
    <property type="entry name" value="Leu-rich_rpt_typical-subtyp"/>
</dbReference>
<dbReference type="Gene3D" id="3.30.200.20">
    <property type="entry name" value="Phosphorylase Kinase, domain 1"/>
    <property type="match status" value="1"/>
</dbReference>
<dbReference type="EMBL" id="CM001219">
    <property type="protein sequence ID" value="KEH35536.1"/>
    <property type="molecule type" value="Genomic_DNA"/>
</dbReference>
<dbReference type="Proteomes" id="UP000265566">
    <property type="component" value="Chromosome 3"/>
</dbReference>
<dbReference type="FunFam" id="1.10.510.10:FF:000267">
    <property type="entry name" value="probable LRR receptor-like serine/threonine-protein kinase IRK"/>
    <property type="match status" value="1"/>
</dbReference>
<dbReference type="Pfam" id="PF07714">
    <property type="entry name" value="PK_Tyr_Ser-Thr"/>
    <property type="match status" value="1"/>
</dbReference>
<feature type="domain" description="Protein kinase" evidence="16">
    <location>
        <begin position="703"/>
        <end position="975"/>
    </location>
</feature>
<dbReference type="KEGG" id="mtr:25489825"/>
<dbReference type="Proteomes" id="UP000002051">
    <property type="component" value="Chromosome 3"/>
</dbReference>
<dbReference type="FunFam" id="3.30.200.20:FF:000295">
    <property type="entry name" value="probable LRR receptor-like serine/threonine-protein kinase IRK"/>
    <property type="match status" value="1"/>
</dbReference>
<evidence type="ECO:0000256" key="12">
    <source>
        <dbReference type="ARBA" id="ARBA00023180"/>
    </source>
</evidence>
<keyword evidence="18" id="KW-0808">Transferase</keyword>
<keyword evidence="5 15" id="KW-0732">Signal</keyword>
<dbReference type="OrthoDB" id="676979at2759"/>
<dbReference type="SMART" id="SM00369">
    <property type="entry name" value="LRR_TYP"/>
    <property type="match status" value="7"/>
</dbReference>
<evidence type="ECO:0000256" key="8">
    <source>
        <dbReference type="ARBA" id="ARBA00022840"/>
    </source>
</evidence>
<evidence type="ECO:0000256" key="10">
    <source>
        <dbReference type="ARBA" id="ARBA00023136"/>
    </source>
</evidence>
<dbReference type="PROSITE" id="PS50011">
    <property type="entry name" value="PROTEIN_KINASE_DOM"/>
    <property type="match status" value="1"/>
</dbReference>
<feature type="chain" id="PRO_5014500230" evidence="15">
    <location>
        <begin position="35"/>
        <end position="989"/>
    </location>
</feature>
<dbReference type="InterPro" id="IPR001245">
    <property type="entry name" value="Ser-Thr/Tyr_kinase_cat_dom"/>
</dbReference>
<dbReference type="HOGENOM" id="CLU_000288_22_1_1"/>
<dbReference type="SUPFAM" id="SSF52058">
    <property type="entry name" value="L domain-like"/>
    <property type="match status" value="2"/>
</dbReference>
<protein>
    <submittedName>
        <fullName evidence="17">Leucine-rich receptor-like kinase family protein</fullName>
    </submittedName>
</protein>
<keyword evidence="7 13" id="KW-0547">Nucleotide-binding</keyword>
<keyword evidence="6" id="KW-0677">Repeat</keyword>
<dbReference type="PROSITE" id="PS00107">
    <property type="entry name" value="PROTEIN_KINASE_ATP"/>
    <property type="match status" value="1"/>
</dbReference>
<evidence type="ECO:0000313" key="20">
    <source>
        <dbReference type="Proteomes" id="UP000002051"/>
    </source>
</evidence>
<name>A0A072V1G8_MEDTR</name>
<sequence>MLFKIIPSSKMSVMRVYLLCLFFLFLVTVTAVKAVNPSLNDDVLGLIVFKADIKDPKGKLTSWNEDDESACGGSWVGVKCNPRSNRVVEVNLNGFSLSGRIGRGLQRLQFLRRLYLGNNNLTGSINANIATIDNLRVLDLSNNNLSGVVPDDFFRQCGSMRVVSLARNRFSGNVPSSLGSCAAIATIDLSFNQFSGNVPKGIWSLSGLRSLDMSDNLLEGEVPEGVEAMKNLRSISLARNSFSGKIPDGFGSCLLLRSIDFGDNSFSGSVPSDLKELVLCGYFSLHGNAFSGDVPDWIGEMKGLQTLDLSQNRFSGLVPNSLGNIWSLKTLNLSGNGFTGNLPESMVNCTNLLALDVSQNSLSGDLPSWIFRWDLEKVMVVKNRISGRAKTPLYSLTEASVQSLQVLDLSHNAFSGEITSAVSGLSSLQVLNLSYNSLGGHIPAAIGDLKTCSSLDLSYNKLNGSIPSEVGGAVSLKELSLENNFLIGKIPISIENCSSLKTLILSKNRLSGSIPSAVASLTNLKTVDLSFNNLTGNLPKQLSNLPNLITFNLSHNNLKGELPAGGFFNTISPSSVSGNPFICGSVVNKKCPVKLPKPIVLNPTNFSPDSGPGSPTPTLAHKRNILSISALIAIGAAAFIVIGVIGITVLNLRVRSTTSRSPAALAFSAGDEYSRSPTTDANSGKLVMFSGEPDFSSGAHALLNKDCELGRGGFGAVYQTVLGDGRSVAIKKLTVSSLVKSQEDFEREVKKLGKVRHQNLVELEGYYWTSSLQLLIYEFVSRGSLYKHLHEGSGESFLSWNERFNVILGTAKALSHLHHSNIIHYNIKSTNILIDSYGEPKVGDYGLARLLPMLDRYVLSSKIQSALGYMAPEFACKTVKITEKCDVYGFGVLVLETVTGKRPVEYMEDDVVVLCDMVRGALDEGRVEECIDERLQGKFPVEEVIPVIKLGLVCTSQVPSNRPEMGEVVTILELIRCPSGSEGQEELSG</sequence>
<dbReference type="AlphaFoldDB" id="A0A072V1G8"/>
<keyword evidence="12" id="KW-0325">Glycoprotein</keyword>
<dbReference type="PANTHER" id="PTHR48007">
    <property type="entry name" value="LEUCINE-RICH REPEAT RECEPTOR-LIKE PROTEIN KINASE PXC1"/>
    <property type="match status" value="1"/>
</dbReference>
<keyword evidence="10 14" id="KW-0472">Membrane</keyword>
<dbReference type="InterPro" id="IPR032675">
    <property type="entry name" value="LRR_dom_sf"/>
</dbReference>
<evidence type="ECO:0000256" key="11">
    <source>
        <dbReference type="ARBA" id="ARBA00023170"/>
    </source>
</evidence>